<dbReference type="InterPro" id="IPR011032">
    <property type="entry name" value="GroES-like_sf"/>
</dbReference>
<evidence type="ECO:0000313" key="3">
    <source>
        <dbReference type="Proteomes" id="UP000280819"/>
    </source>
</evidence>
<dbReference type="InterPro" id="IPR020843">
    <property type="entry name" value="ER"/>
</dbReference>
<evidence type="ECO:0000259" key="1">
    <source>
        <dbReference type="SMART" id="SM00829"/>
    </source>
</evidence>
<proteinExistence type="predicted"/>
<protein>
    <submittedName>
        <fullName evidence="2">Zinc-binding dehydrogenase</fullName>
    </submittedName>
</protein>
<dbReference type="AlphaFoldDB" id="A0A3P1TCF1"/>
<dbReference type="OrthoDB" id="4190732at2"/>
<dbReference type="PANTHER" id="PTHR44013">
    <property type="entry name" value="ZINC-TYPE ALCOHOL DEHYDROGENASE-LIKE PROTEIN C16A3.02C"/>
    <property type="match status" value="1"/>
</dbReference>
<feature type="domain" description="Enoyl reductase (ER)" evidence="1">
    <location>
        <begin position="10"/>
        <end position="308"/>
    </location>
</feature>
<dbReference type="RefSeq" id="WP_124841837.1">
    <property type="nucleotide sequence ID" value="NZ_JAUNKP010000005.1"/>
</dbReference>
<dbReference type="GO" id="GO:0016491">
    <property type="term" value="F:oxidoreductase activity"/>
    <property type="evidence" value="ECO:0007669"/>
    <property type="project" value="InterPro"/>
</dbReference>
<dbReference type="InterPro" id="IPR036291">
    <property type="entry name" value="NAD(P)-bd_dom_sf"/>
</dbReference>
<dbReference type="Gene3D" id="3.40.50.720">
    <property type="entry name" value="NAD(P)-binding Rossmann-like Domain"/>
    <property type="match status" value="1"/>
</dbReference>
<organism evidence="2 3">
    <name type="scientific">Arachnia propionica</name>
    <dbReference type="NCBI Taxonomy" id="1750"/>
    <lineage>
        <taxon>Bacteria</taxon>
        <taxon>Bacillati</taxon>
        <taxon>Actinomycetota</taxon>
        <taxon>Actinomycetes</taxon>
        <taxon>Propionibacteriales</taxon>
        <taxon>Propionibacteriaceae</taxon>
        <taxon>Arachnia</taxon>
    </lineage>
</organism>
<evidence type="ECO:0000313" key="2">
    <source>
        <dbReference type="EMBL" id="RRD07089.1"/>
    </source>
</evidence>
<dbReference type="InterPro" id="IPR052733">
    <property type="entry name" value="Chloroplast_QOR"/>
</dbReference>
<dbReference type="PANTHER" id="PTHR44013:SF1">
    <property type="entry name" value="ZINC-TYPE ALCOHOL DEHYDROGENASE-LIKE PROTEIN C16A3.02C"/>
    <property type="match status" value="1"/>
</dbReference>
<dbReference type="SUPFAM" id="SSF50129">
    <property type="entry name" value="GroES-like"/>
    <property type="match status" value="1"/>
</dbReference>
<gene>
    <name evidence="2" type="ORF">EII34_00930</name>
</gene>
<dbReference type="Gene3D" id="3.90.180.10">
    <property type="entry name" value="Medium-chain alcohol dehydrogenases, catalytic domain"/>
    <property type="match status" value="1"/>
</dbReference>
<accession>A0A3P1TCF1</accession>
<name>A0A3P1TCF1_9ACTN</name>
<dbReference type="Proteomes" id="UP000280819">
    <property type="component" value="Unassembled WGS sequence"/>
</dbReference>
<dbReference type="SMART" id="SM00829">
    <property type="entry name" value="PKS_ER"/>
    <property type="match status" value="1"/>
</dbReference>
<sequence>MWAVEYHRHGGPERLRVAQVPEPSLRRGQVMVRVTSSCISRIDAEYLAGRLPHGLGFPKQVGLDAIGQVVDPNGTDLAEGSWVAVVLGLEPWARRGTTVELLAVEPRRCGRFPSGYVPAQEDCALVLGGLTALRAVRDILKVRSGDHILVVGAGGPVGLAAIQIARLHGASVDAVAGARAVTTCHDLGAQQAWGHRSEAARARSRQDYDGIVLAAGRPSDWFGALRRQGRMALTDGGMWPSSIPGAIRNHVKALPVAAGHASRNLTWLAERIATGDLSPVVHSRFAPSDIGSAFDSLRQPGTLGARLIEHPDAR</sequence>
<reference evidence="2 3" key="1">
    <citation type="submission" date="2018-11" db="EMBL/GenBank/DDBJ databases">
        <title>Genomes From Bacteria Associated with the Canine Oral Cavity: a Test Case for Automated Genome-Based Taxonomic Assignment.</title>
        <authorList>
            <person name="Coil D.A."/>
            <person name="Jospin G."/>
            <person name="Darling A.E."/>
            <person name="Wallis C."/>
            <person name="Davis I.J."/>
            <person name="Harris S."/>
            <person name="Eisen J.A."/>
            <person name="Holcombe L.J."/>
            <person name="O'Flynn C."/>
        </authorList>
    </citation>
    <scope>NUCLEOTIDE SEQUENCE [LARGE SCALE GENOMIC DNA]</scope>
    <source>
        <strain evidence="2 3">OH887_COT-365</strain>
    </source>
</reference>
<dbReference type="EMBL" id="RQZG01000001">
    <property type="protein sequence ID" value="RRD07089.1"/>
    <property type="molecule type" value="Genomic_DNA"/>
</dbReference>
<comment type="caution">
    <text evidence="2">The sequence shown here is derived from an EMBL/GenBank/DDBJ whole genome shotgun (WGS) entry which is preliminary data.</text>
</comment>
<dbReference type="SUPFAM" id="SSF51735">
    <property type="entry name" value="NAD(P)-binding Rossmann-fold domains"/>
    <property type="match status" value="1"/>
</dbReference>